<name>A0ABV2HFR0_9HYPH</name>
<evidence type="ECO:0000313" key="1">
    <source>
        <dbReference type="EMBL" id="MET3589355.1"/>
    </source>
</evidence>
<protein>
    <submittedName>
        <fullName evidence="1">Invasion protein IalB</fullName>
    </submittedName>
</protein>
<dbReference type="InterPro" id="IPR010642">
    <property type="entry name" value="Invasion_prot_B"/>
</dbReference>
<sequence length="192" mass="21708">MLRYVMLMSLGFPVILDKFLKKTFFMSAIIYILYNVSAHHAFAQKSDTQNVPVPQTYGAWTKVCSLPLGTPNMQCEIVQSVHTQNRHDITLRVTFYKLPKNQGALMRVFVPIRVELRPGVGLKVDDKNIGRVEYRRCLGDNCIAEAVLKEDILQLFLKGKMATYFIFTTPEQAIGGPIDLQGFSDAYTSLPT</sequence>
<dbReference type="Pfam" id="PF06776">
    <property type="entry name" value="IalB"/>
    <property type="match status" value="1"/>
</dbReference>
<keyword evidence="2" id="KW-1185">Reference proteome</keyword>
<gene>
    <name evidence="1" type="ORF">ABID23_000432</name>
</gene>
<accession>A0ABV2HFR0</accession>
<proteinExistence type="predicted"/>
<evidence type="ECO:0000313" key="2">
    <source>
        <dbReference type="Proteomes" id="UP001549086"/>
    </source>
</evidence>
<dbReference type="Proteomes" id="UP001549086">
    <property type="component" value="Unassembled WGS sequence"/>
</dbReference>
<reference evidence="1 2" key="1">
    <citation type="submission" date="2024-06" db="EMBL/GenBank/DDBJ databases">
        <title>Genomic Encyclopedia of Type Strains, Phase IV (KMG-IV): sequencing the most valuable type-strain genomes for metagenomic binning, comparative biology and taxonomic classification.</title>
        <authorList>
            <person name="Goeker M."/>
        </authorList>
    </citation>
    <scope>NUCLEOTIDE SEQUENCE [LARGE SCALE GENOMIC DNA]</scope>
    <source>
        <strain evidence="1 2">DSM 23649</strain>
    </source>
</reference>
<dbReference type="InterPro" id="IPR038696">
    <property type="entry name" value="IalB_sf"/>
</dbReference>
<organism evidence="1 2">
    <name type="scientific">Bartonella silvatica</name>
    <dbReference type="NCBI Taxonomy" id="357760"/>
    <lineage>
        <taxon>Bacteria</taxon>
        <taxon>Pseudomonadati</taxon>
        <taxon>Pseudomonadota</taxon>
        <taxon>Alphaproteobacteria</taxon>
        <taxon>Hyphomicrobiales</taxon>
        <taxon>Bartonellaceae</taxon>
        <taxon>Bartonella</taxon>
    </lineage>
</organism>
<comment type="caution">
    <text evidence="1">The sequence shown here is derived from an EMBL/GenBank/DDBJ whole genome shotgun (WGS) entry which is preliminary data.</text>
</comment>
<dbReference type="Gene3D" id="2.60.40.1880">
    <property type="entry name" value="Invasion associated locus B (IalB) protein"/>
    <property type="match status" value="1"/>
</dbReference>
<dbReference type="EMBL" id="JBEPLI010000002">
    <property type="protein sequence ID" value="MET3589355.1"/>
    <property type="molecule type" value="Genomic_DNA"/>
</dbReference>